<feature type="region of interest" description="Disordered" evidence="6">
    <location>
        <begin position="702"/>
        <end position="756"/>
    </location>
</feature>
<name>A0AAQ3LXH0_9PEZI</name>
<dbReference type="Proteomes" id="UP001303373">
    <property type="component" value="Chromosome 1"/>
</dbReference>
<sequence length="756" mass="83152">MSATTARRSELHSTKLQTEPNTQSTPHRATHQASRTSTPRPSISPLSTASKADPLSPAATRLSNMSATIARDVDGSNGRNGVIAEVGDFADDQSSGLSDPEDDEEDLELDGHAEYASDEEEQLPTANLLDVDSEAETERLDQSPHKLRKHPDAVGRTPSKLKQTETADEELSESPSPLLTGPGAASSTSTNGTTGQKRKRSETADESPLTSAGSEVGESPRKRNHKLPEAAEDVNEENGVGIEDPHDETLALDEADDTPAPAPIRGAKGKKGRGRGRKPKEPVEEVEAEIVEQPIPGETPDEAPPPKTDEDLKHQAEAAALFENLAKQFTTFRERLYNEKLDAMAAELELLAQPDCSHPDYLRQIAAIDARLEKQQREAQAFYKYRLRCMQERVLGERSQLHCQYFQSVREVREDVLYGLGEDWFNVQKERRQAHQNNDEAYIFKFPTKRNVQIRQQAKYNQEVSVLSGIAKYVGFPAAPELRGPTGEDLEDDLKAMKLSKRAHHATHTAPVYLPASAISTTARTEQLAHQQFIEQNAWARPQPSIHNHVAPGLTHTPDWAEPGPRGPARNLIRNLSGQVPPRNHSPYATPMPQKRTQPMEYSSAGTMPFNSDGAEPSSSLQGMPPTTDRMHHVHHGGSSRPGSPLQVNKQRQNGEHSGYRNISNISGTSTIDAPVEQADRERELERERQGQHSFPVNPLAAYNESTKPPAVFDSSSVNRFNQQRRGEPRDAYANAGFRAQEGGFATTATSGKQGV</sequence>
<keyword evidence="2" id="KW-0678">Repressor</keyword>
<feature type="compositionally biased region" description="Polar residues" evidence="6">
    <location>
        <begin position="595"/>
        <end position="610"/>
    </location>
</feature>
<feature type="compositionally biased region" description="Polar residues" evidence="6">
    <location>
        <begin position="714"/>
        <end position="724"/>
    </location>
</feature>
<dbReference type="GO" id="GO:0005654">
    <property type="term" value="C:nucleoplasm"/>
    <property type="evidence" value="ECO:0007669"/>
    <property type="project" value="UniProtKB-ARBA"/>
</dbReference>
<evidence type="ECO:0000313" key="7">
    <source>
        <dbReference type="EMBL" id="WPG97351.1"/>
    </source>
</evidence>
<evidence type="ECO:0000256" key="6">
    <source>
        <dbReference type="SAM" id="MobiDB-lite"/>
    </source>
</evidence>
<keyword evidence="3" id="KW-0805">Transcription regulation</keyword>
<dbReference type="GO" id="GO:0010468">
    <property type="term" value="P:regulation of gene expression"/>
    <property type="evidence" value="ECO:0007669"/>
    <property type="project" value="UniProtKB-ARBA"/>
</dbReference>
<organism evidence="7 8">
    <name type="scientific">Acrodontium crateriforme</name>
    <dbReference type="NCBI Taxonomy" id="150365"/>
    <lineage>
        <taxon>Eukaryota</taxon>
        <taxon>Fungi</taxon>
        <taxon>Dikarya</taxon>
        <taxon>Ascomycota</taxon>
        <taxon>Pezizomycotina</taxon>
        <taxon>Dothideomycetes</taxon>
        <taxon>Dothideomycetidae</taxon>
        <taxon>Mycosphaerellales</taxon>
        <taxon>Teratosphaeriaceae</taxon>
        <taxon>Acrodontium</taxon>
    </lineage>
</organism>
<dbReference type="EMBL" id="CP138580">
    <property type="protein sequence ID" value="WPG97351.1"/>
    <property type="molecule type" value="Genomic_DNA"/>
</dbReference>
<evidence type="ECO:0000256" key="2">
    <source>
        <dbReference type="ARBA" id="ARBA00022491"/>
    </source>
</evidence>
<feature type="compositionally biased region" description="Polar residues" evidence="6">
    <location>
        <begin position="14"/>
        <end position="33"/>
    </location>
</feature>
<feature type="compositionally biased region" description="Basic residues" evidence="6">
    <location>
        <begin position="267"/>
        <end position="278"/>
    </location>
</feature>
<dbReference type="PANTHER" id="PTHR21964">
    <property type="entry name" value="BREAST CANCER METASTASIS-SUPPRESSOR 1"/>
    <property type="match status" value="1"/>
</dbReference>
<evidence type="ECO:0000313" key="8">
    <source>
        <dbReference type="Proteomes" id="UP001303373"/>
    </source>
</evidence>
<dbReference type="SMART" id="SM01401">
    <property type="entry name" value="Sds3"/>
    <property type="match status" value="1"/>
</dbReference>
<protein>
    <recommendedName>
        <fullName evidence="9">Transcriptional regulatory protein DEP1</fullName>
    </recommendedName>
</protein>
<feature type="compositionally biased region" description="Polar residues" evidence="6">
    <location>
        <begin position="661"/>
        <end position="670"/>
    </location>
</feature>
<keyword evidence="8" id="KW-1185">Reference proteome</keyword>
<dbReference type="Pfam" id="PF08598">
    <property type="entry name" value="Sds3"/>
    <property type="match status" value="1"/>
</dbReference>
<evidence type="ECO:0008006" key="9">
    <source>
        <dbReference type="Google" id="ProtNLM"/>
    </source>
</evidence>
<evidence type="ECO:0000256" key="5">
    <source>
        <dbReference type="ARBA" id="ARBA00023242"/>
    </source>
</evidence>
<keyword evidence="5" id="KW-0539">Nucleus</keyword>
<feature type="compositionally biased region" description="Polar residues" evidence="6">
    <location>
        <begin position="747"/>
        <end position="756"/>
    </location>
</feature>
<feature type="region of interest" description="Disordered" evidence="6">
    <location>
        <begin position="1"/>
        <end position="310"/>
    </location>
</feature>
<feature type="compositionally biased region" description="Basic and acidic residues" evidence="6">
    <location>
        <begin position="218"/>
        <end position="229"/>
    </location>
</feature>
<keyword evidence="4" id="KW-0804">Transcription</keyword>
<feature type="compositionally biased region" description="Acidic residues" evidence="6">
    <location>
        <begin position="99"/>
        <end position="108"/>
    </location>
</feature>
<feature type="compositionally biased region" description="Low complexity" evidence="6">
    <location>
        <begin position="34"/>
        <end position="48"/>
    </location>
</feature>
<comment type="subcellular location">
    <subcellularLocation>
        <location evidence="1">Nucleus</location>
    </subcellularLocation>
</comment>
<feature type="compositionally biased region" description="Low complexity" evidence="6">
    <location>
        <begin position="180"/>
        <end position="195"/>
    </location>
</feature>
<gene>
    <name evidence="7" type="ORF">R9X50_00012500</name>
</gene>
<evidence type="ECO:0000256" key="1">
    <source>
        <dbReference type="ARBA" id="ARBA00004123"/>
    </source>
</evidence>
<feature type="region of interest" description="Disordered" evidence="6">
    <location>
        <begin position="544"/>
        <end position="670"/>
    </location>
</feature>
<evidence type="ECO:0000256" key="4">
    <source>
        <dbReference type="ARBA" id="ARBA00023163"/>
    </source>
</evidence>
<accession>A0AAQ3LXH0</accession>
<dbReference type="AlphaFoldDB" id="A0AAQ3LXH0"/>
<evidence type="ECO:0000256" key="3">
    <source>
        <dbReference type="ARBA" id="ARBA00023015"/>
    </source>
</evidence>
<reference evidence="7 8" key="1">
    <citation type="submission" date="2023-11" db="EMBL/GenBank/DDBJ databases">
        <title>An acidophilic fungus is an integral part of prey digestion in a carnivorous sundew plant.</title>
        <authorList>
            <person name="Tsai I.J."/>
        </authorList>
    </citation>
    <scope>NUCLEOTIDE SEQUENCE [LARGE SCALE GENOMIC DNA]</scope>
    <source>
        <strain evidence="7">169a</strain>
    </source>
</reference>
<proteinExistence type="predicted"/>
<dbReference type="InterPro" id="IPR013907">
    <property type="entry name" value="Sds3"/>
</dbReference>